<comment type="caution">
    <text evidence="1">The sequence shown here is derived from an EMBL/GenBank/DDBJ whole genome shotgun (WGS) entry which is preliminary data.</text>
</comment>
<gene>
    <name evidence="1" type="ORF">F938_02037</name>
</gene>
<dbReference type="OrthoDB" id="4569046at2"/>
<dbReference type="RefSeq" id="WP_005031237.1">
    <property type="nucleotide sequence ID" value="NZ_KB849755.1"/>
</dbReference>
<name>N9DFZ6_ACIBZ</name>
<dbReference type="Proteomes" id="UP000013251">
    <property type="component" value="Unassembled WGS sequence"/>
</dbReference>
<dbReference type="GeneID" id="69464167"/>
<dbReference type="PATRIC" id="fig|1217650.3.peg.1994"/>
<keyword evidence="2" id="KW-1185">Reference proteome</keyword>
<reference evidence="1 2" key="1">
    <citation type="submission" date="2013-02" db="EMBL/GenBank/DDBJ databases">
        <title>The Genome Sequence of Acinetobacter bereziniae CIP 70.12.</title>
        <authorList>
            <consortium name="The Broad Institute Genome Sequencing Platform"/>
            <consortium name="The Broad Institute Genome Sequencing Center for Infectious Disease"/>
            <person name="Cerqueira G."/>
            <person name="Feldgarden M."/>
            <person name="Courvalin P."/>
            <person name="Perichon B."/>
            <person name="Grillot-Courvalin C."/>
            <person name="Clermont D."/>
            <person name="Rocha E."/>
            <person name="Yoon E.-J."/>
            <person name="Nemec A."/>
            <person name="Walker B."/>
            <person name="Young S.K."/>
            <person name="Zeng Q."/>
            <person name="Gargeya S."/>
            <person name="Fitzgerald M."/>
            <person name="Haas B."/>
            <person name="Abouelleil A."/>
            <person name="Alvarado L."/>
            <person name="Arachchi H.M."/>
            <person name="Berlin A.M."/>
            <person name="Chapman S.B."/>
            <person name="Dewar J."/>
            <person name="Goldberg J."/>
            <person name="Griggs A."/>
            <person name="Gujja S."/>
            <person name="Hansen M."/>
            <person name="Howarth C."/>
            <person name="Imamovic A."/>
            <person name="Larimer J."/>
            <person name="McCowan C."/>
            <person name="Murphy C."/>
            <person name="Neiman D."/>
            <person name="Pearson M."/>
            <person name="Priest M."/>
            <person name="Roberts A."/>
            <person name="Saif S."/>
            <person name="Shea T."/>
            <person name="Sisk P."/>
            <person name="Sykes S."/>
            <person name="Wortman J."/>
            <person name="Nusbaum C."/>
            <person name="Birren B."/>
        </authorList>
    </citation>
    <scope>NUCLEOTIDE SEQUENCE [LARGE SCALE GENOMIC DNA]</scope>
    <source>
        <strain evidence="1 2">CIP 70.12</strain>
    </source>
</reference>
<sequence length="143" mass="16882">MIKPTKIIVKTYSQRHITASAIHALAQRFNLLYDHFMQDWEYEVADPNRIDEFIDAYLSNELNEDEKFALMETILQSFEESSKTLDSDQQWNTILQLLEDNLDIHATTICYWACGNSAYTLCWRITPDLRKIKLRNHLKITPK</sequence>
<dbReference type="AlphaFoldDB" id="N9DFZ6"/>
<evidence type="ECO:0000313" key="1">
    <source>
        <dbReference type="EMBL" id="ENV96736.1"/>
    </source>
</evidence>
<dbReference type="EMBL" id="APQG01000023">
    <property type="protein sequence ID" value="ENV96736.1"/>
    <property type="molecule type" value="Genomic_DNA"/>
</dbReference>
<accession>N9DFZ6</accession>
<protein>
    <submittedName>
        <fullName evidence="1">Uncharacterized protein</fullName>
    </submittedName>
</protein>
<organism evidence="1 2">
    <name type="scientific">Acinetobacter bereziniae LMG 1003 = CIP 70.12</name>
    <dbReference type="NCBI Taxonomy" id="981324"/>
    <lineage>
        <taxon>Bacteria</taxon>
        <taxon>Pseudomonadati</taxon>
        <taxon>Pseudomonadota</taxon>
        <taxon>Gammaproteobacteria</taxon>
        <taxon>Moraxellales</taxon>
        <taxon>Moraxellaceae</taxon>
        <taxon>Acinetobacter</taxon>
    </lineage>
</organism>
<dbReference type="HOGENOM" id="CLU_149896_0_0_6"/>
<evidence type="ECO:0000313" key="2">
    <source>
        <dbReference type="Proteomes" id="UP000013251"/>
    </source>
</evidence>
<proteinExistence type="predicted"/>